<dbReference type="PANTHER" id="PTHR31462:SF5">
    <property type="entry name" value="ENDOSOMAL_LYSOSOMAL PROTON CHANNEL TMEM175"/>
    <property type="match status" value="1"/>
</dbReference>
<accession>A0ABT0XCR0</accession>
<keyword evidence="5 13" id="KW-0812">Transmembrane</keyword>
<evidence type="ECO:0000313" key="15">
    <source>
        <dbReference type="Proteomes" id="UP001167160"/>
    </source>
</evidence>
<evidence type="ECO:0000256" key="5">
    <source>
        <dbReference type="ARBA" id="ARBA00022692"/>
    </source>
</evidence>
<gene>
    <name evidence="14" type="ORF">M1E25_23005</name>
</gene>
<evidence type="ECO:0000256" key="7">
    <source>
        <dbReference type="ARBA" id="ARBA00022958"/>
    </source>
</evidence>
<keyword evidence="10 13" id="KW-0472">Membrane</keyword>
<keyword evidence="3" id="KW-0813">Transport</keyword>
<keyword evidence="8 13" id="KW-1133">Transmembrane helix</keyword>
<evidence type="ECO:0000256" key="10">
    <source>
        <dbReference type="ARBA" id="ARBA00023136"/>
    </source>
</evidence>
<evidence type="ECO:0000256" key="4">
    <source>
        <dbReference type="ARBA" id="ARBA00022538"/>
    </source>
</evidence>
<keyword evidence="7" id="KW-0630">Potassium</keyword>
<evidence type="ECO:0000313" key="14">
    <source>
        <dbReference type="EMBL" id="MCM2580175.1"/>
    </source>
</evidence>
<proteinExistence type="inferred from homology"/>
<feature type="transmembrane region" description="Helical" evidence="13">
    <location>
        <begin position="85"/>
        <end position="105"/>
    </location>
</feature>
<evidence type="ECO:0000256" key="2">
    <source>
        <dbReference type="ARBA" id="ARBA00006920"/>
    </source>
</evidence>
<comment type="subcellular location">
    <subcellularLocation>
        <location evidence="1">Membrane</location>
        <topology evidence="1">Multi-pass membrane protein</topology>
    </subcellularLocation>
</comment>
<comment type="catalytic activity">
    <reaction evidence="12">
        <text>K(+)(in) = K(+)(out)</text>
        <dbReference type="Rhea" id="RHEA:29463"/>
        <dbReference type="ChEBI" id="CHEBI:29103"/>
    </reaction>
</comment>
<sequence length="216" mass="23007">MERGPVLAAEGGGVERLTALSDGVFAIAMTLLVLDLSVPPGLDGPAFRQAMGEALPNLAAYALSFGVIAQLWRDHRRILGSVNEVDTAIVTLTLLGLGLIALLPFPTSVLAEYSAEALAVAVYSGSVALQYLVHLALMITVHRRLGDDTERKSLRARRLDSADLAVTVVVFGLAVPLAFVSPTVAKWFWLVLLPLKVTIGRKGRNVRRGRASGTAE</sequence>
<protein>
    <submittedName>
        <fullName evidence="14">TMEM175 family protein</fullName>
    </submittedName>
</protein>
<keyword evidence="6" id="KW-0631">Potassium channel</keyword>
<keyword evidence="9" id="KW-0406">Ion transport</keyword>
<feature type="transmembrane region" description="Helical" evidence="13">
    <location>
        <begin position="117"/>
        <end position="141"/>
    </location>
</feature>
<dbReference type="RefSeq" id="WP_251418764.1">
    <property type="nucleotide sequence ID" value="NZ_JAMQGM010000053.1"/>
</dbReference>
<reference evidence="14" key="1">
    <citation type="journal article" date="2023" name="Int. J. Syst. Evol. Microbiol.">
        <title>Streptomyces meridianus sp. nov. isolated from brackish water of the Tagus estuary in Alcochete, Portugal.</title>
        <authorList>
            <person name="Santos J.D.N."/>
            <person name="Klimek D."/>
            <person name="Calusinska M."/>
            <person name="Lobo Da Cunha A."/>
            <person name="Catita J."/>
            <person name="Goncalves H."/>
            <person name="Gonzalez I."/>
            <person name="Reyes F."/>
            <person name="Lage O.M."/>
        </authorList>
    </citation>
    <scope>NUCLEOTIDE SEQUENCE</scope>
    <source>
        <strain evidence="14">MTZ3.1</strain>
    </source>
</reference>
<comment type="similarity">
    <text evidence="2">Belongs to the TMEM175 family.</text>
</comment>
<evidence type="ECO:0000256" key="11">
    <source>
        <dbReference type="ARBA" id="ARBA00023303"/>
    </source>
</evidence>
<dbReference type="Proteomes" id="UP001167160">
    <property type="component" value="Unassembled WGS sequence"/>
</dbReference>
<evidence type="ECO:0000256" key="13">
    <source>
        <dbReference type="SAM" id="Phobius"/>
    </source>
</evidence>
<dbReference type="EMBL" id="JAMQGM010000053">
    <property type="protein sequence ID" value="MCM2580175.1"/>
    <property type="molecule type" value="Genomic_DNA"/>
</dbReference>
<evidence type="ECO:0000256" key="3">
    <source>
        <dbReference type="ARBA" id="ARBA00022448"/>
    </source>
</evidence>
<comment type="caution">
    <text evidence="14">The sequence shown here is derived from an EMBL/GenBank/DDBJ whole genome shotgun (WGS) entry which is preliminary data.</text>
</comment>
<keyword evidence="11" id="KW-0407">Ion channel</keyword>
<dbReference type="Pfam" id="PF06736">
    <property type="entry name" value="TMEM175"/>
    <property type="match status" value="1"/>
</dbReference>
<keyword evidence="4" id="KW-0633">Potassium transport</keyword>
<feature type="transmembrane region" description="Helical" evidence="13">
    <location>
        <begin position="162"/>
        <end position="181"/>
    </location>
</feature>
<evidence type="ECO:0000256" key="12">
    <source>
        <dbReference type="ARBA" id="ARBA00034430"/>
    </source>
</evidence>
<evidence type="ECO:0000256" key="8">
    <source>
        <dbReference type="ARBA" id="ARBA00022989"/>
    </source>
</evidence>
<dbReference type="PANTHER" id="PTHR31462">
    <property type="entry name" value="ENDOSOMAL/LYSOSOMAL POTASSIUM CHANNEL TMEM175"/>
    <property type="match status" value="1"/>
</dbReference>
<evidence type="ECO:0000256" key="1">
    <source>
        <dbReference type="ARBA" id="ARBA00004141"/>
    </source>
</evidence>
<evidence type="ECO:0000256" key="6">
    <source>
        <dbReference type="ARBA" id="ARBA00022826"/>
    </source>
</evidence>
<keyword evidence="15" id="KW-1185">Reference proteome</keyword>
<feature type="transmembrane region" description="Helical" evidence="13">
    <location>
        <begin position="54"/>
        <end position="73"/>
    </location>
</feature>
<dbReference type="InterPro" id="IPR010617">
    <property type="entry name" value="TMEM175-like"/>
</dbReference>
<organism evidence="14 15">
    <name type="scientific">Streptomyces meridianus</name>
    <dbReference type="NCBI Taxonomy" id="2938945"/>
    <lineage>
        <taxon>Bacteria</taxon>
        <taxon>Bacillati</taxon>
        <taxon>Actinomycetota</taxon>
        <taxon>Actinomycetes</taxon>
        <taxon>Kitasatosporales</taxon>
        <taxon>Streptomycetaceae</taxon>
        <taxon>Streptomyces</taxon>
    </lineage>
</organism>
<evidence type="ECO:0000256" key="9">
    <source>
        <dbReference type="ARBA" id="ARBA00023065"/>
    </source>
</evidence>
<name>A0ABT0XCR0_9ACTN</name>